<evidence type="ECO:0000259" key="1">
    <source>
        <dbReference type="Pfam" id="PF12680"/>
    </source>
</evidence>
<proteinExistence type="predicted"/>
<dbReference type="InterPro" id="IPR032710">
    <property type="entry name" value="NTF2-like_dom_sf"/>
</dbReference>
<dbReference type="Pfam" id="PF12680">
    <property type="entry name" value="SnoaL_2"/>
    <property type="match status" value="1"/>
</dbReference>
<reference evidence="2 3" key="1">
    <citation type="submission" date="2019-03" db="EMBL/GenBank/DDBJ databases">
        <title>Genomic Encyclopedia of Type Strains, Phase IV (KMG-IV): sequencing the most valuable type-strain genomes for metagenomic binning, comparative biology and taxonomic classification.</title>
        <authorList>
            <person name="Goeker M."/>
        </authorList>
    </citation>
    <scope>NUCLEOTIDE SEQUENCE [LARGE SCALE GENOMIC DNA]</scope>
    <source>
        <strain evidence="2 3">DSM 45775</strain>
    </source>
</reference>
<accession>A0A4R6UV44</accession>
<dbReference type="RefSeq" id="WP_133829790.1">
    <property type="nucleotide sequence ID" value="NZ_BAABHR010000068.1"/>
</dbReference>
<dbReference type="AlphaFoldDB" id="A0A4R6UV44"/>
<dbReference type="EMBL" id="SNYO01000013">
    <property type="protein sequence ID" value="TDQ47364.1"/>
    <property type="molecule type" value="Genomic_DNA"/>
</dbReference>
<dbReference type="Gene3D" id="3.10.450.50">
    <property type="match status" value="1"/>
</dbReference>
<dbReference type="OrthoDB" id="4206639at2"/>
<keyword evidence="3" id="KW-1185">Reference proteome</keyword>
<gene>
    <name evidence="2" type="ORF">EV188_113109</name>
</gene>
<dbReference type="Proteomes" id="UP000295705">
    <property type="component" value="Unassembled WGS sequence"/>
</dbReference>
<dbReference type="SUPFAM" id="SSF54427">
    <property type="entry name" value="NTF2-like"/>
    <property type="match status" value="1"/>
</dbReference>
<evidence type="ECO:0000313" key="2">
    <source>
        <dbReference type="EMBL" id="TDQ47364.1"/>
    </source>
</evidence>
<evidence type="ECO:0000313" key="3">
    <source>
        <dbReference type="Proteomes" id="UP000295705"/>
    </source>
</evidence>
<sequence>MTSQDDVALVLGAYEAWERGDIDAAVAPMHPDIVWIEPEEFPMRGERRGPAAVHEYLDASRKGWREMRSQRRASVVGDTVEIAHHLEGVLLDGTPNTVDVVDVFTVRDGQVVRMEAYCR</sequence>
<protein>
    <recommendedName>
        <fullName evidence="1">SnoaL-like domain-containing protein</fullName>
    </recommendedName>
</protein>
<dbReference type="InterPro" id="IPR037401">
    <property type="entry name" value="SnoaL-like"/>
</dbReference>
<feature type="domain" description="SnoaL-like" evidence="1">
    <location>
        <begin position="13"/>
        <end position="114"/>
    </location>
</feature>
<comment type="caution">
    <text evidence="2">The sequence shown here is derived from an EMBL/GenBank/DDBJ whole genome shotgun (WGS) entry which is preliminary data.</text>
</comment>
<organism evidence="2 3">
    <name type="scientific">Actinomycetospora succinea</name>
    <dbReference type="NCBI Taxonomy" id="663603"/>
    <lineage>
        <taxon>Bacteria</taxon>
        <taxon>Bacillati</taxon>
        <taxon>Actinomycetota</taxon>
        <taxon>Actinomycetes</taxon>
        <taxon>Pseudonocardiales</taxon>
        <taxon>Pseudonocardiaceae</taxon>
        <taxon>Actinomycetospora</taxon>
    </lineage>
</organism>
<name>A0A4R6UV44_9PSEU</name>